<keyword evidence="3" id="KW-1185">Reference proteome</keyword>
<organism evidence="2 3">
    <name type="scientific">Thermobacillus composti (strain DSM 18247 / JCM 13945 / KWC4)</name>
    <dbReference type="NCBI Taxonomy" id="717605"/>
    <lineage>
        <taxon>Bacteria</taxon>
        <taxon>Bacillati</taxon>
        <taxon>Bacillota</taxon>
        <taxon>Bacilli</taxon>
        <taxon>Bacillales</taxon>
        <taxon>Paenibacillaceae</taxon>
        <taxon>Thermobacillus</taxon>
    </lineage>
</organism>
<dbReference type="InterPro" id="IPR017853">
    <property type="entry name" value="GH"/>
</dbReference>
<evidence type="ECO:0000313" key="2">
    <source>
        <dbReference type="EMBL" id="AGA57434.1"/>
    </source>
</evidence>
<dbReference type="AlphaFoldDB" id="L0ECU1"/>
<dbReference type="InterPro" id="IPR025277">
    <property type="entry name" value="Apiosidase-like_cat_dom"/>
</dbReference>
<accession>L0ECU1</accession>
<dbReference type="eggNOG" id="COG2730">
    <property type="taxonomic scope" value="Bacteria"/>
</dbReference>
<dbReference type="SUPFAM" id="SSF51445">
    <property type="entry name" value="(Trans)glycosidases"/>
    <property type="match status" value="1"/>
</dbReference>
<dbReference type="Gene3D" id="3.20.20.80">
    <property type="entry name" value="Glycosidases"/>
    <property type="match status" value="2"/>
</dbReference>
<dbReference type="KEGG" id="tco:Theco_1268"/>
<gene>
    <name evidence="2" type="ordered locus">Theco_1268</name>
</gene>
<dbReference type="Pfam" id="PF13204">
    <property type="entry name" value="Apiosidase"/>
    <property type="match status" value="1"/>
</dbReference>
<dbReference type="EMBL" id="CP003255">
    <property type="protein sequence ID" value="AGA57434.1"/>
    <property type="molecule type" value="Genomic_DNA"/>
</dbReference>
<protein>
    <recommendedName>
        <fullName evidence="1">Apiosidase-like catalytic domain-containing protein</fullName>
    </recommendedName>
</protein>
<proteinExistence type="predicted"/>
<name>L0ECU1_THECK</name>
<feature type="domain" description="Apiosidase-like catalytic" evidence="1">
    <location>
        <begin position="9"/>
        <end position="169"/>
    </location>
</feature>
<dbReference type="HOGENOM" id="CLU_023504_2_0_9"/>
<reference evidence="3" key="1">
    <citation type="submission" date="2012-01" db="EMBL/GenBank/DDBJ databases">
        <title>Complete sequence of chromosome of Thermobacillus composti KWC4.</title>
        <authorList>
            <person name="Lucas S."/>
            <person name="Han J."/>
            <person name="Lapidus A."/>
            <person name="Cheng J.-F."/>
            <person name="Goodwin L."/>
            <person name="Pitluck S."/>
            <person name="Peters L."/>
            <person name="Ovchinnikova G."/>
            <person name="Teshima H."/>
            <person name="Detter J.C."/>
            <person name="Han C."/>
            <person name="Tapia R."/>
            <person name="Land M."/>
            <person name="Hauser L."/>
            <person name="Kyrpides N."/>
            <person name="Ivanova N."/>
            <person name="Pagani I."/>
            <person name="Anderson I."/>
            <person name="Woyke T."/>
        </authorList>
    </citation>
    <scope>NUCLEOTIDE SEQUENCE [LARGE SCALE GENOMIC DNA]</scope>
    <source>
        <strain evidence="3">DSM 18247 / JCM 13945 / KWC4</strain>
    </source>
</reference>
<dbReference type="Proteomes" id="UP000010795">
    <property type="component" value="Chromosome"/>
</dbReference>
<evidence type="ECO:0000259" key="1">
    <source>
        <dbReference type="Pfam" id="PF13204"/>
    </source>
</evidence>
<dbReference type="STRING" id="717605.Theco_1268"/>
<evidence type="ECO:0000313" key="3">
    <source>
        <dbReference type="Proteomes" id="UP000010795"/>
    </source>
</evidence>
<sequence length="386" mass="42524">MQRLRIGNGGRHLALEDGRPFFWLGDTAWELFHRLTIEDAEHYLRTRSGQQFTVIQAVVLAEFEGVTTANAYGRLPLKTGANGLPDPGQPDTDGPNSYWDHVDAIIRLAESLDLYIALLPTWGDKFNKAWGKGPEIFTPDNAWRYGRWLGERYRDAPNIVWVLGGDSSSRQLHDEPWLDFNMIQSGHGEAIISSDARVLVDYGREPVKPVLDAEPCYEDHPIGFKAANGYFDAADVRKAAYYALLSGACGHTYGHHSVWAMADGPMAGAGSHGNPGNYIVMSWRDALRRPGAEQMRWLRAFGERYAPAGFTPDADVLAGNFEGYNRQVAARGDGCSVVYTPSGPYVDVAADLKGLNAAGARIGCSSYRKVDAGCSLPNRIRCRGER</sequence>
<dbReference type="PANTHER" id="PTHR37836:SF3">
    <property type="entry name" value="ENDOGLUCANASE"/>
    <property type="match status" value="1"/>
</dbReference>
<dbReference type="PANTHER" id="PTHR37836">
    <property type="entry name" value="LMO1036 PROTEIN"/>
    <property type="match status" value="1"/>
</dbReference>